<accession>A0A6I4ZQM3</accession>
<dbReference type="SUPFAM" id="SSF159275">
    <property type="entry name" value="PA1994-like"/>
    <property type="match status" value="1"/>
</dbReference>
<dbReference type="Proteomes" id="UP000468638">
    <property type="component" value="Unassembled WGS sequence"/>
</dbReference>
<organism evidence="1 2">
    <name type="scientific">Pontibacillus yanchengensis</name>
    <dbReference type="NCBI Taxonomy" id="462910"/>
    <lineage>
        <taxon>Bacteria</taxon>
        <taxon>Bacillati</taxon>
        <taxon>Bacillota</taxon>
        <taxon>Bacilli</taxon>
        <taxon>Bacillales</taxon>
        <taxon>Bacillaceae</taxon>
        <taxon>Pontibacillus</taxon>
    </lineage>
</organism>
<reference evidence="1 2" key="1">
    <citation type="submission" date="2019-11" db="EMBL/GenBank/DDBJ databases">
        <title>Genome sequences of 17 halophilic strains isolated from different environments.</title>
        <authorList>
            <person name="Furrow R.E."/>
        </authorList>
    </citation>
    <scope>NUCLEOTIDE SEQUENCE [LARGE SCALE GENOMIC DNA]</scope>
    <source>
        <strain evidence="1 2">22514_16_FS</strain>
    </source>
</reference>
<proteinExistence type="predicted"/>
<dbReference type="InterPro" id="IPR009467">
    <property type="entry name" value="Glycolipid-bd_prot_put"/>
</dbReference>
<evidence type="ECO:0000313" key="1">
    <source>
        <dbReference type="EMBL" id="MYL32555.1"/>
    </source>
</evidence>
<evidence type="ECO:0000313" key="2">
    <source>
        <dbReference type="Proteomes" id="UP000468638"/>
    </source>
</evidence>
<name>A0A6I4ZQM3_9BACI</name>
<protein>
    <recommendedName>
        <fullName evidence="3">Glycolipid-binding domain-containing protein</fullName>
    </recommendedName>
</protein>
<evidence type="ECO:0008006" key="3">
    <source>
        <dbReference type="Google" id="ProtNLM"/>
    </source>
</evidence>
<dbReference type="Pfam" id="PF06475">
    <property type="entry name" value="Glycolipid_bind"/>
    <property type="match status" value="1"/>
</dbReference>
<sequence>MFYPFEIIGTKVLRGDYLKKKVFWEHIGGAGCEYLSINKNNSSLISEGLVLFTTNEDVHNFSYKVVMDSSWITKSVEISDRETNHTLNLQSDGKGNWYANKSQLPDMFGAIDVDISITPFSNSLPINRFKWREGEERNFQMLYIDIPSLELKKLEQRYKFIGNSTQGRKFQYNCRDYETIITVDKFGIVVDYPDLFIRRF</sequence>
<dbReference type="EMBL" id="WMEQ01000002">
    <property type="protein sequence ID" value="MYL32555.1"/>
    <property type="molecule type" value="Genomic_DNA"/>
</dbReference>
<dbReference type="AlphaFoldDB" id="A0A6I4ZQM3"/>
<gene>
    <name evidence="1" type="ORF">GLW05_02985</name>
</gene>
<comment type="caution">
    <text evidence="1">The sequence shown here is derived from an EMBL/GenBank/DDBJ whole genome shotgun (WGS) entry which is preliminary data.</text>
</comment>